<feature type="DNA-binding region" description="H-T-H motif" evidence="4">
    <location>
        <begin position="41"/>
        <end position="60"/>
    </location>
</feature>
<feature type="domain" description="HTH tetR-type" evidence="5">
    <location>
        <begin position="18"/>
        <end position="78"/>
    </location>
</feature>
<accession>A0A317EG82</accession>
<dbReference type="InterPro" id="IPR001647">
    <property type="entry name" value="HTH_TetR"/>
</dbReference>
<evidence type="ECO:0000256" key="2">
    <source>
        <dbReference type="ARBA" id="ARBA00023125"/>
    </source>
</evidence>
<proteinExistence type="predicted"/>
<evidence type="ECO:0000259" key="5">
    <source>
        <dbReference type="PROSITE" id="PS50977"/>
    </source>
</evidence>
<dbReference type="Pfam" id="PF00440">
    <property type="entry name" value="TetR_N"/>
    <property type="match status" value="1"/>
</dbReference>
<evidence type="ECO:0000256" key="1">
    <source>
        <dbReference type="ARBA" id="ARBA00023015"/>
    </source>
</evidence>
<keyword evidence="3" id="KW-0804">Transcription</keyword>
<dbReference type="InterPro" id="IPR050109">
    <property type="entry name" value="HTH-type_TetR-like_transc_reg"/>
</dbReference>
<gene>
    <name evidence="6" type="ORF">DKG74_02595</name>
</gene>
<dbReference type="GO" id="GO:0003700">
    <property type="term" value="F:DNA-binding transcription factor activity"/>
    <property type="evidence" value="ECO:0007669"/>
    <property type="project" value="TreeGrafter"/>
</dbReference>
<organism evidence="6 7">
    <name type="scientific">Zavarzinia aquatilis</name>
    <dbReference type="NCBI Taxonomy" id="2211142"/>
    <lineage>
        <taxon>Bacteria</taxon>
        <taxon>Pseudomonadati</taxon>
        <taxon>Pseudomonadota</taxon>
        <taxon>Alphaproteobacteria</taxon>
        <taxon>Rhodospirillales</taxon>
        <taxon>Zavarziniaceae</taxon>
        <taxon>Zavarzinia</taxon>
    </lineage>
</organism>
<dbReference type="PANTHER" id="PTHR30055:SF234">
    <property type="entry name" value="HTH-TYPE TRANSCRIPTIONAL REGULATOR BETI"/>
    <property type="match status" value="1"/>
</dbReference>
<comment type="caution">
    <text evidence="6">The sequence shown here is derived from an EMBL/GenBank/DDBJ whole genome shotgun (WGS) entry which is preliminary data.</text>
</comment>
<dbReference type="PANTHER" id="PTHR30055">
    <property type="entry name" value="HTH-TYPE TRANSCRIPTIONAL REGULATOR RUTR"/>
    <property type="match status" value="1"/>
</dbReference>
<evidence type="ECO:0000313" key="7">
    <source>
        <dbReference type="Proteomes" id="UP000245461"/>
    </source>
</evidence>
<dbReference type="InterPro" id="IPR009057">
    <property type="entry name" value="Homeodomain-like_sf"/>
</dbReference>
<name>A0A317EG82_9PROT</name>
<dbReference type="Proteomes" id="UP000245461">
    <property type="component" value="Unassembled WGS sequence"/>
</dbReference>
<reference evidence="6 7" key="1">
    <citation type="submission" date="2018-05" db="EMBL/GenBank/DDBJ databases">
        <title>Zavarzinia sp. HR-AS.</title>
        <authorList>
            <person name="Lee Y."/>
            <person name="Jeon C.O."/>
        </authorList>
    </citation>
    <scope>NUCLEOTIDE SEQUENCE [LARGE SCALE GENOMIC DNA]</scope>
    <source>
        <strain evidence="6 7">HR-AS</strain>
    </source>
</reference>
<dbReference type="EMBL" id="QGLE01000001">
    <property type="protein sequence ID" value="PWR25859.1"/>
    <property type="molecule type" value="Genomic_DNA"/>
</dbReference>
<dbReference type="Gene3D" id="1.10.357.10">
    <property type="entry name" value="Tetracycline Repressor, domain 2"/>
    <property type="match status" value="1"/>
</dbReference>
<dbReference type="SUPFAM" id="SSF46689">
    <property type="entry name" value="Homeodomain-like"/>
    <property type="match status" value="1"/>
</dbReference>
<protein>
    <submittedName>
        <fullName evidence="6">TetR/AcrR family transcriptional regulator</fullName>
    </submittedName>
</protein>
<evidence type="ECO:0000313" key="6">
    <source>
        <dbReference type="EMBL" id="PWR25859.1"/>
    </source>
</evidence>
<sequence>MNVPTKTYDSPLRRRQQAATRDAILEATGLLVEAEGLDALSYAAIAAKAGVQERTVYRHFPTKGELLEAFWRWVNGQAGIAGFPTSEAELLRLPPEVYARFDERAGMMAALVFSEAGRKFRLRVNAERQDAYRDILAARTEGLPPEAANRLRAIVQLLYSATAWATLRDHWGLDGRASGETVSWAIRCLLDATARGDLPISPPSATDISGK</sequence>
<keyword evidence="1" id="KW-0805">Transcription regulation</keyword>
<dbReference type="PROSITE" id="PS50977">
    <property type="entry name" value="HTH_TETR_2"/>
    <property type="match status" value="1"/>
</dbReference>
<evidence type="ECO:0000256" key="4">
    <source>
        <dbReference type="PROSITE-ProRule" id="PRU00335"/>
    </source>
</evidence>
<keyword evidence="7" id="KW-1185">Reference proteome</keyword>
<dbReference type="AlphaFoldDB" id="A0A317EG82"/>
<keyword evidence="2 4" id="KW-0238">DNA-binding</keyword>
<dbReference type="PRINTS" id="PR00455">
    <property type="entry name" value="HTHTETR"/>
</dbReference>
<evidence type="ECO:0000256" key="3">
    <source>
        <dbReference type="ARBA" id="ARBA00023163"/>
    </source>
</evidence>
<dbReference type="GO" id="GO:0000976">
    <property type="term" value="F:transcription cis-regulatory region binding"/>
    <property type="evidence" value="ECO:0007669"/>
    <property type="project" value="TreeGrafter"/>
</dbReference>
<dbReference type="OrthoDB" id="9795011at2"/>